<evidence type="ECO:0000256" key="4">
    <source>
        <dbReference type="ARBA" id="ARBA00023136"/>
    </source>
</evidence>
<dbReference type="AlphaFoldDB" id="A0A3A3FYW9"/>
<accession>A0A3A3FYW9</accession>
<dbReference type="PANTHER" id="PTHR43483:SF3">
    <property type="entry name" value="MEMBRANE TRANSPORTER PROTEIN HI_0806-RELATED"/>
    <property type="match status" value="1"/>
</dbReference>
<feature type="transmembrane region" description="Helical" evidence="5">
    <location>
        <begin position="253"/>
        <end position="270"/>
    </location>
</feature>
<comment type="similarity">
    <text evidence="5">Belongs to the 4-toluene sulfonate uptake permease (TSUP) (TC 2.A.102) family.</text>
</comment>
<proteinExistence type="inferred from homology"/>
<dbReference type="Pfam" id="PF01925">
    <property type="entry name" value="TauE"/>
    <property type="match status" value="1"/>
</dbReference>
<feature type="transmembrane region" description="Helical" evidence="5">
    <location>
        <begin position="85"/>
        <end position="105"/>
    </location>
</feature>
<sequence length="271" mass="27773">MDIAAQLPWYMAYLVLGCVGGFAAGLLGIGGGMIYVPLMATLFEAQGFPSASLMHLALGTSLSTILFTSLSSLRTHHQNGNVDWGIVKSIVPGIVAGGVIGGLLASRFSTMALALTFSVFVYYSAAQMFLNAKPKPSRQLPAPAGMFGAGTVISTLSQLVGAGGGFLSVPFMTWCNVSIHRAIGTSAAVGLPIAIVGAIGYFINGAGAAGLPAGSVGYIYMPALLGVLVTSVLLAPVGARLAARLPVATLKKVFAIFLFVLATKMLFTALK</sequence>
<gene>
    <name evidence="6" type="ORF">D3871_02270</name>
</gene>
<dbReference type="EMBL" id="QYUO01000001">
    <property type="protein sequence ID" value="RJF99888.1"/>
    <property type="molecule type" value="Genomic_DNA"/>
</dbReference>
<evidence type="ECO:0000313" key="7">
    <source>
        <dbReference type="Proteomes" id="UP000265955"/>
    </source>
</evidence>
<organism evidence="6 7">
    <name type="scientific">Noviherbaspirillum saxi</name>
    <dbReference type="NCBI Taxonomy" id="2320863"/>
    <lineage>
        <taxon>Bacteria</taxon>
        <taxon>Pseudomonadati</taxon>
        <taxon>Pseudomonadota</taxon>
        <taxon>Betaproteobacteria</taxon>
        <taxon>Burkholderiales</taxon>
        <taxon>Oxalobacteraceae</taxon>
        <taxon>Noviherbaspirillum</taxon>
    </lineage>
</organism>
<dbReference type="GO" id="GO:0005886">
    <property type="term" value="C:plasma membrane"/>
    <property type="evidence" value="ECO:0007669"/>
    <property type="project" value="UniProtKB-SubCell"/>
</dbReference>
<keyword evidence="2 5" id="KW-0812">Transmembrane</keyword>
<evidence type="ECO:0000256" key="3">
    <source>
        <dbReference type="ARBA" id="ARBA00022989"/>
    </source>
</evidence>
<feature type="transmembrane region" description="Helical" evidence="5">
    <location>
        <begin position="12"/>
        <end position="36"/>
    </location>
</feature>
<comment type="subcellular location">
    <subcellularLocation>
        <location evidence="5">Cell membrane</location>
        <topology evidence="5">Multi-pass membrane protein</topology>
    </subcellularLocation>
    <subcellularLocation>
        <location evidence="1">Membrane</location>
        <topology evidence="1">Multi-pass membrane protein</topology>
    </subcellularLocation>
</comment>
<feature type="transmembrane region" description="Helical" evidence="5">
    <location>
        <begin position="218"/>
        <end position="241"/>
    </location>
</feature>
<keyword evidence="3 5" id="KW-1133">Transmembrane helix</keyword>
<evidence type="ECO:0000256" key="2">
    <source>
        <dbReference type="ARBA" id="ARBA00022692"/>
    </source>
</evidence>
<keyword evidence="7" id="KW-1185">Reference proteome</keyword>
<evidence type="ECO:0000256" key="5">
    <source>
        <dbReference type="RuleBase" id="RU363041"/>
    </source>
</evidence>
<feature type="transmembrane region" description="Helical" evidence="5">
    <location>
        <begin position="111"/>
        <end position="130"/>
    </location>
</feature>
<protein>
    <recommendedName>
        <fullName evidence="5">Probable membrane transporter protein</fullName>
    </recommendedName>
</protein>
<comment type="caution">
    <text evidence="6">The sequence shown here is derived from an EMBL/GenBank/DDBJ whole genome shotgun (WGS) entry which is preliminary data.</text>
</comment>
<dbReference type="InterPro" id="IPR002781">
    <property type="entry name" value="TM_pro_TauE-like"/>
</dbReference>
<evidence type="ECO:0000313" key="6">
    <source>
        <dbReference type="EMBL" id="RJF99888.1"/>
    </source>
</evidence>
<feature type="transmembrane region" description="Helical" evidence="5">
    <location>
        <begin position="182"/>
        <end position="203"/>
    </location>
</feature>
<keyword evidence="5" id="KW-1003">Cell membrane</keyword>
<feature type="transmembrane region" description="Helical" evidence="5">
    <location>
        <begin position="56"/>
        <end position="73"/>
    </location>
</feature>
<dbReference type="Proteomes" id="UP000265955">
    <property type="component" value="Unassembled WGS sequence"/>
</dbReference>
<evidence type="ECO:0000256" key="1">
    <source>
        <dbReference type="ARBA" id="ARBA00004141"/>
    </source>
</evidence>
<keyword evidence="4 5" id="KW-0472">Membrane</keyword>
<dbReference type="OrthoDB" id="457670at2"/>
<dbReference type="PANTHER" id="PTHR43483">
    <property type="entry name" value="MEMBRANE TRANSPORTER PROTEIN HI_0806-RELATED"/>
    <property type="match status" value="1"/>
</dbReference>
<name>A0A3A3FYW9_9BURK</name>
<reference evidence="7" key="1">
    <citation type="submission" date="2018-09" db="EMBL/GenBank/DDBJ databases">
        <authorList>
            <person name="Zhu H."/>
        </authorList>
    </citation>
    <scope>NUCLEOTIDE SEQUENCE [LARGE SCALE GENOMIC DNA]</scope>
    <source>
        <strain evidence="7">K1R23-30</strain>
    </source>
</reference>